<sequence>MVINYTVQAEVFDIHSDIPKSDIPKQDDIFLVDTNVWYWLTYTQASTSALSYQTNVYPSYLMKAISVQASLRYCGLSLAELAHNIETTERKIFSATIKAKDYRHNYPSQRANVVTEVQTAWSQVTSMASCIDITVDDVSINKCLVRLQTQPLDGYDLLILEAIAQAGIVNVITDDGDYVTVPGIQVFTANRNAIAAAANQGKLLTR</sequence>
<dbReference type="RefSeq" id="WP_006100976.1">
    <property type="nucleotide sequence ID" value="NZ_DS989848.1"/>
</dbReference>
<dbReference type="OrthoDB" id="7033449at2"/>
<dbReference type="eggNOG" id="ENOG502ZBMY">
    <property type="taxonomic scope" value="Bacteria"/>
</dbReference>
<dbReference type="HOGENOM" id="CLU_1335557_0_0_3"/>
<organism evidence="1 2">
    <name type="scientific">Coleofasciculus chthonoplastes PCC 7420</name>
    <dbReference type="NCBI Taxonomy" id="118168"/>
    <lineage>
        <taxon>Bacteria</taxon>
        <taxon>Bacillati</taxon>
        <taxon>Cyanobacteriota</taxon>
        <taxon>Cyanophyceae</taxon>
        <taxon>Coleofasciculales</taxon>
        <taxon>Coleofasciculaceae</taxon>
        <taxon>Coleofasciculus</taxon>
    </lineage>
</organism>
<reference evidence="1 2" key="1">
    <citation type="submission" date="2008-07" db="EMBL/GenBank/DDBJ databases">
        <authorList>
            <person name="Tandeau de Marsac N."/>
            <person name="Ferriera S."/>
            <person name="Johnson J."/>
            <person name="Kravitz S."/>
            <person name="Beeson K."/>
            <person name="Sutton G."/>
            <person name="Rogers Y.-H."/>
            <person name="Friedman R."/>
            <person name="Frazier M."/>
            <person name="Venter J.C."/>
        </authorList>
    </citation>
    <scope>NUCLEOTIDE SEQUENCE [LARGE SCALE GENOMIC DNA]</scope>
    <source>
        <strain evidence="1 2">PCC 7420</strain>
    </source>
</reference>
<dbReference type="EMBL" id="DS989848">
    <property type="protein sequence ID" value="EDX75839.1"/>
    <property type="molecule type" value="Genomic_DNA"/>
</dbReference>
<name>B4VQU6_9CYAN</name>
<evidence type="ECO:0008006" key="3">
    <source>
        <dbReference type="Google" id="ProtNLM"/>
    </source>
</evidence>
<keyword evidence="2" id="KW-1185">Reference proteome</keyword>
<proteinExistence type="predicted"/>
<evidence type="ECO:0000313" key="2">
    <source>
        <dbReference type="Proteomes" id="UP000003835"/>
    </source>
</evidence>
<protein>
    <recommendedName>
        <fullName evidence="3">PIN domain-containing protein</fullName>
    </recommendedName>
</protein>
<dbReference type="STRING" id="118168.MC7420_6494"/>
<dbReference type="Proteomes" id="UP000003835">
    <property type="component" value="Unassembled WGS sequence"/>
</dbReference>
<evidence type="ECO:0000313" key="1">
    <source>
        <dbReference type="EMBL" id="EDX75839.1"/>
    </source>
</evidence>
<accession>B4VQU6</accession>
<dbReference type="AlphaFoldDB" id="B4VQU6"/>
<gene>
    <name evidence="1" type="ORF">MC7420_6494</name>
</gene>